<sequence length="128" mass="14978">MRLLLDTHVFLWLRFSPEKVSRRALAAYRKPANEVFLSLVSVWEIQIKQQLGKLDLDVPLAQLLYEQREHNAVQFLPIELPHILTMEELPFHHKDPFDRLLIAQAIREEMTLVSSDGVFSEYSVPGLW</sequence>
<dbReference type="EMBL" id="CAADFG010000001">
    <property type="protein sequence ID" value="VFJ86379.1"/>
    <property type="molecule type" value="Genomic_DNA"/>
</dbReference>
<dbReference type="EMBL" id="CAADFI010000001">
    <property type="protein sequence ID" value="VFJ88250.1"/>
    <property type="molecule type" value="Genomic_DNA"/>
</dbReference>
<dbReference type="SUPFAM" id="SSF88723">
    <property type="entry name" value="PIN domain-like"/>
    <property type="match status" value="1"/>
</dbReference>
<dbReference type="EMBL" id="CAADFJ010000002">
    <property type="protein sequence ID" value="VFJ95469.1"/>
    <property type="molecule type" value="Genomic_DNA"/>
</dbReference>
<evidence type="ECO:0000313" key="2">
    <source>
        <dbReference type="EMBL" id="VFJ86379.1"/>
    </source>
</evidence>
<dbReference type="Gene3D" id="3.40.50.1010">
    <property type="entry name" value="5'-nuclease"/>
    <property type="match status" value="1"/>
</dbReference>
<organism evidence="3">
    <name type="scientific">Candidatus Kentrum eta</name>
    <dbReference type="NCBI Taxonomy" id="2126337"/>
    <lineage>
        <taxon>Bacteria</taxon>
        <taxon>Pseudomonadati</taxon>
        <taxon>Pseudomonadota</taxon>
        <taxon>Gammaproteobacteria</taxon>
        <taxon>Candidatus Kentrum</taxon>
    </lineage>
</organism>
<proteinExistence type="predicted"/>
<dbReference type="InterPro" id="IPR052919">
    <property type="entry name" value="TA_system_RNase"/>
</dbReference>
<dbReference type="PANTHER" id="PTHR36173:SF2">
    <property type="entry name" value="RIBONUCLEASE VAPC16"/>
    <property type="match status" value="1"/>
</dbReference>
<dbReference type="PANTHER" id="PTHR36173">
    <property type="entry name" value="RIBONUCLEASE VAPC16-RELATED"/>
    <property type="match status" value="1"/>
</dbReference>
<dbReference type="CDD" id="cd09872">
    <property type="entry name" value="PIN_Sll0205-like"/>
    <property type="match status" value="1"/>
</dbReference>
<feature type="domain" description="PIN" evidence="1">
    <location>
        <begin position="4"/>
        <end position="122"/>
    </location>
</feature>
<reference evidence="3" key="1">
    <citation type="submission" date="2019-02" db="EMBL/GenBank/DDBJ databases">
        <authorList>
            <person name="Gruber-Vodicka R. H."/>
            <person name="Seah K. B. B."/>
        </authorList>
    </citation>
    <scope>NUCLEOTIDE SEQUENCE</scope>
    <source>
        <strain evidence="4">BECK_SA2B12</strain>
        <strain evidence="2">BECK_SA2B15</strain>
        <strain evidence="3">BECK_SA2B20</strain>
    </source>
</reference>
<dbReference type="InterPro" id="IPR002716">
    <property type="entry name" value="PIN_dom"/>
</dbReference>
<dbReference type="InterPro" id="IPR029060">
    <property type="entry name" value="PIN-like_dom_sf"/>
</dbReference>
<evidence type="ECO:0000313" key="3">
    <source>
        <dbReference type="EMBL" id="VFJ88250.1"/>
    </source>
</evidence>
<evidence type="ECO:0000313" key="4">
    <source>
        <dbReference type="EMBL" id="VFJ95469.1"/>
    </source>
</evidence>
<dbReference type="AlphaFoldDB" id="A0A450U8M2"/>
<name>A0A450U8M2_9GAMM</name>
<dbReference type="InterPro" id="IPR041705">
    <property type="entry name" value="PIN_Sll0205"/>
</dbReference>
<dbReference type="Pfam" id="PF01850">
    <property type="entry name" value="PIN"/>
    <property type="match status" value="1"/>
</dbReference>
<accession>A0A450U8M2</accession>
<evidence type="ECO:0000259" key="1">
    <source>
        <dbReference type="Pfam" id="PF01850"/>
    </source>
</evidence>
<gene>
    <name evidence="2" type="ORF">BECKH772A_GA0070896_1000137</name>
    <name evidence="3" type="ORF">BECKH772B_GA0070898_1000129</name>
    <name evidence="4" type="ORF">BECKH772C_GA0070978_1000237</name>
</gene>
<protein>
    <submittedName>
        <fullName evidence="3">PIN domain nuclease, a component of toxin-antitoxin system (PIN domain)</fullName>
    </submittedName>
</protein>